<evidence type="ECO:0000313" key="2">
    <source>
        <dbReference type="Proteomes" id="UP000001218"/>
    </source>
</evidence>
<name>K5ZY12_9BACT</name>
<accession>K5ZY12</accession>
<dbReference type="AlphaFoldDB" id="K5ZY12"/>
<reference evidence="1 2" key="1">
    <citation type="submission" date="2012-02" db="EMBL/GenBank/DDBJ databases">
        <title>The Genome Sequence of Parabacteroides johnsonii CL02T12C29.</title>
        <authorList>
            <consortium name="The Broad Institute Genome Sequencing Platform"/>
            <person name="Earl A."/>
            <person name="Ward D."/>
            <person name="Feldgarden M."/>
            <person name="Gevers D."/>
            <person name="Zitomersky N.L."/>
            <person name="Coyne M.J."/>
            <person name="Comstock L.E."/>
            <person name="Young S.K."/>
            <person name="Zeng Q."/>
            <person name="Gargeya S."/>
            <person name="Fitzgerald M."/>
            <person name="Haas B."/>
            <person name="Abouelleil A."/>
            <person name="Alvarado L."/>
            <person name="Arachchi H.M."/>
            <person name="Berlin A."/>
            <person name="Chapman S.B."/>
            <person name="Gearin G."/>
            <person name="Goldberg J."/>
            <person name="Griggs A."/>
            <person name="Gujja S."/>
            <person name="Hansen M."/>
            <person name="Heiman D."/>
            <person name="Howarth C."/>
            <person name="Larimer J."/>
            <person name="Lui A."/>
            <person name="MacDonald P.J.P."/>
            <person name="McCowen C."/>
            <person name="Montmayeur A."/>
            <person name="Murphy C."/>
            <person name="Neiman D."/>
            <person name="Pearson M."/>
            <person name="Priest M."/>
            <person name="Roberts A."/>
            <person name="Saif S."/>
            <person name="Shea T."/>
            <person name="Sisk P."/>
            <person name="Stolte C."/>
            <person name="Sykes S."/>
            <person name="Wortman J."/>
            <person name="Nusbaum C."/>
            <person name="Birren B."/>
        </authorList>
    </citation>
    <scope>NUCLEOTIDE SEQUENCE [LARGE SCALE GENOMIC DNA]</scope>
    <source>
        <strain evidence="1 2">CL02T12C29</strain>
    </source>
</reference>
<proteinExistence type="predicted"/>
<evidence type="ECO:0000313" key="1">
    <source>
        <dbReference type="EMBL" id="EKN16326.1"/>
    </source>
</evidence>
<sequence>MSKMSCPRASRWGVKNMPYQSDVFTAGFYVISHQMWEQGSSVYLYTSYIINF</sequence>
<organism evidence="1 2">
    <name type="scientific">Parabacteroides johnsonii CL02T12C29</name>
    <dbReference type="NCBI Taxonomy" id="999419"/>
    <lineage>
        <taxon>Bacteria</taxon>
        <taxon>Pseudomonadati</taxon>
        <taxon>Bacteroidota</taxon>
        <taxon>Bacteroidia</taxon>
        <taxon>Bacteroidales</taxon>
        <taxon>Tannerellaceae</taxon>
        <taxon>Parabacteroides</taxon>
    </lineage>
</organism>
<comment type="caution">
    <text evidence="1">The sequence shown here is derived from an EMBL/GenBank/DDBJ whole genome shotgun (WGS) entry which is preliminary data.</text>
</comment>
<dbReference type="EMBL" id="AGZP01000002">
    <property type="protein sequence ID" value="EKN16326.1"/>
    <property type="molecule type" value="Genomic_DNA"/>
</dbReference>
<dbReference type="Proteomes" id="UP000001218">
    <property type="component" value="Unassembled WGS sequence"/>
</dbReference>
<dbReference type="HOGENOM" id="CLU_3082823_0_0_10"/>
<protein>
    <submittedName>
        <fullName evidence="1">Uncharacterized protein</fullName>
    </submittedName>
</protein>
<gene>
    <name evidence="1" type="ORF">HMPREF1077_00073</name>
</gene>